<dbReference type="CDD" id="cd10017">
    <property type="entry name" value="B3_DNA"/>
    <property type="match status" value="3"/>
</dbReference>
<dbReference type="AlphaFoldDB" id="A0A7C9ALJ9"/>
<protein>
    <recommendedName>
        <fullName evidence="6">TF-B3 domain-containing protein</fullName>
    </recommendedName>
</protein>
<evidence type="ECO:0000256" key="2">
    <source>
        <dbReference type="ARBA" id="ARBA00023015"/>
    </source>
</evidence>
<organism evidence="7">
    <name type="scientific">Opuntia streptacantha</name>
    <name type="common">Prickly pear cactus</name>
    <name type="synonym">Opuntia cardona</name>
    <dbReference type="NCBI Taxonomy" id="393608"/>
    <lineage>
        <taxon>Eukaryota</taxon>
        <taxon>Viridiplantae</taxon>
        <taxon>Streptophyta</taxon>
        <taxon>Embryophyta</taxon>
        <taxon>Tracheophyta</taxon>
        <taxon>Spermatophyta</taxon>
        <taxon>Magnoliopsida</taxon>
        <taxon>eudicotyledons</taxon>
        <taxon>Gunneridae</taxon>
        <taxon>Pentapetalae</taxon>
        <taxon>Caryophyllales</taxon>
        <taxon>Cactineae</taxon>
        <taxon>Cactaceae</taxon>
        <taxon>Opuntioideae</taxon>
        <taxon>Opuntia</taxon>
    </lineage>
</organism>
<evidence type="ECO:0000256" key="4">
    <source>
        <dbReference type="ARBA" id="ARBA00023163"/>
    </source>
</evidence>
<accession>A0A7C9ALJ9</accession>
<keyword evidence="5" id="KW-0539">Nucleus</keyword>
<feature type="domain" description="TF-B3" evidence="6">
    <location>
        <begin position="20"/>
        <end position="100"/>
    </location>
</feature>
<dbReference type="InterPro" id="IPR015300">
    <property type="entry name" value="DNA-bd_pseudobarrel_sf"/>
</dbReference>
<feature type="domain" description="TF-B3" evidence="6">
    <location>
        <begin position="279"/>
        <end position="377"/>
    </location>
</feature>
<sequence>MANARKPHFLDVFLPALCADRLKVPSRFIKHLGGTISGPILLTGPSDNSWHVELIEHNGHLFFDKGWPTFVKDNSIECGDSLVFRYDGNSHFTVQIFDQSSCEKEEAFQAKCSQEQSYLNGCLGRKREREGEASISNLLVEKKLREALRPIRLDFPCTDRDQNLEVSYNKDQEAKKFTIDPYDNGKVALTDTFENHIVVALPAFSNGQEMLAMFMSHSKKNASKVKKACSKKFGKKVCSKKIEKKASSKKKKKDTQKKTSITEFIEARAAHYFTSNFPYFVRVMKHSNIFKGSLKVPVKFAKEHLPNHRAKVVLWNLDGECWELNSVPTERSLHCTMHSFCGGWSAFVRCNGIKMEDVCIFELVDKLEMRVHILRLGLGGLENQEQKNSSDAHGVAAYCSPLQIAGNVPDDNEVHPAKISEPTNDLNINNNIEDKKDSETILETQVAEYFFDASDGASALEIPITSASFLLSEVADNATEYLLTCNPDGTISYETGVKYGAELYSTPSMNTRVISGDERAAHSFTSPFPCFMKVMMSSNVGGSQTLAVPRKFSAVHLRTPKTVIVLRNMIGDCWNVTSAHYGLQTKFCKGWASFVHHNGLKVGDICIFELVDDRVFQVRIFETSHTGQPYPLSDDVLGDDSTTPIETMEFARLP</sequence>
<keyword evidence="3" id="KW-0238">DNA-binding</keyword>
<dbReference type="SMART" id="SM01019">
    <property type="entry name" value="B3"/>
    <property type="match status" value="3"/>
</dbReference>
<dbReference type="EMBL" id="GISG01251112">
    <property type="protein sequence ID" value="MBA4671498.1"/>
    <property type="molecule type" value="Transcribed_RNA"/>
</dbReference>
<evidence type="ECO:0000256" key="1">
    <source>
        <dbReference type="ARBA" id="ARBA00004123"/>
    </source>
</evidence>
<evidence type="ECO:0000313" key="7">
    <source>
        <dbReference type="EMBL" id="MBA4671498.1"/>
    </source>
</evidence>
<keyword evidence="2" id="KW-0805">Transcription regulation</keyword>
<dbReference type="Gene3D" id="2.40.330.10">
    <property type="entry name" value="DNA-binding pseudobarrel domain"/>
    <property type="match status" value="3"/>
</dbReference>
<evidence type="ECO:0000256" key="5">
    <source>
        <dbReference type="ARBA" id="ARBA00023242"/>
    </source>
</evidence>
<evidence type="ECO:0000259" key="6">
    <source>
        <dbReference type="PROSITE" id="PS50863"/>
    </source>
</evidence>
<dbReference type="PANTHER" id="PTHR31391:SF106">
    <property type="entry name" value="B3 DOMAIN-CONTAINING PROTEIN OS01G0723500"/>
    <property type="match status" value="1"/>
</dbReference>
<name>A0A7C9ALJ9_OPUST</name>
<dbReference type="SUPFAM" id="SSF101936">
    <property type="entry name" value="DNA-binding pseudobarrel domain"/>
    <property type="match status" value="3"/>
</dbReference>
<evidence type="ECO:0000256" key="3">
    <source>
        <dbReference type="ARBA" id="ARBA00023125"/>
    </source>
</evidence>
<dbReference type="InterPro" id="IPR003340">
    <property type="entry name" value="B3_DNA-bd"/>
</dbReference>
<feature type="domain" description="TF-B3" evidence="6">
    <location>
        <begin position="531"/>
        <end position="624"/>
    </location>
</feature>
<dbReference type="PANTHER" id="PTHR31391">
    <property type="entry name" value="B3 DOMAIN-CONTAINING PROTEIN OS11G0197600-RELATED"/>
    <property type="match status" value="1"/>
</dbReference>
<keyword evidence="4" id="KW-0804">Transcription</keyword>
<dbReference type="Pfam" id="PF02362">
    <property type="entry name" value="B3"/>
    <property type="match status" value="3"/>
</dbReference>
<dbReference type="GO" id="GO:0005634">
    <property type="term" value="C:nucleus"/>
    <property type="evidence" value="ECO:0007669"/>
    <property type="project" value="UniProtKB-SubCell"/>
</dbReference>
<comment type="subcellular location">
    <subcellularLocation>
        <location evidence="1">Nucleus</location>
    </subcellularLocation>
</comment>
<dbReference type="InterPro" id="IPR044837">
    <property type="entry name" value="REM16-like"/>
</dbReference>
<dbReference type="GO" id="GO:0003677">
    <property type="term" value="F:DNA binding"/>
    <property type="evidence" value="ECO:0007669"/>
    <property type="project" value="UniProtKB-KW"/>
</dbReference>
<reference evidence="7" key="2">
    <citation type="submission" date="2020-07" db="EMBL/GenBank/DDBJ databases">
        <authorList>
            <person name="Vera ALvarez R."/>
            <person name="Arias-Moreno D.M."/>
            <person name="Jimenez-Jacinto V."/>
            <person name="Jimenez-Bremont J.F."/>
            <person name="Swaminathan K."/>
            <person name="Moose S.P."/>
            <person name="Guerrero-Gonzalez M.L."/>
            <person name="Marino-Ramirez L."/>
            <person name="Landsman D."/>
            <person name="Rodriguez-Kessler M."/>
            <person name="Delgado-Sanchez P."/>
        </authorList>
    </citation>
    <scope>NUCLEOTIDE SEQUENCE</scope>
    <source>
        <tissue evidence="7">Cladode</tissue>
    </source>
</reference>
<proteinExistence type="predicted"/>
<reference evidence="7" key="1">
    <citation type="journal article" date="2013" name="J. Plant Res.">
        <title>Effect of fungi and light on seed germination of three Opuntia species from semiarid lands of central Mexico.</title>
        <authorList>
            <person name="Delgado-Sanchez P."/>
            <person name="Jimenez-Bremont J.F."/>
            <person name="Guerrero-Gonzalez Mde L."/>
            <person name="Flores J."/>
        </authorList>
    </citation>
    <scope>NUCLEOTIDE SEQUENCE</scope>
    <source>
        <tissue evidence="7">Cladode</tissue>
    </source>
</reference>
<dbReference type="PROSITE" id="PS50863">
    <property type="entry name" value="B3"/>
    <property type="match status" value="3"/>
</dbReference>